<feature type="transmembrane region" description="Helical" evidence="6">
    <location>
        <begin position="278"/>
        <end position="300"/>
    </location>
</feature>
<evidence type="ECO:0000256" key="4">
    <source>
        <dbReference type="ARBA" id="ARBA00022989"/>
    </source>
</evidence>
<dbReference type="InterPro" id="IPR020846">
    <property type="entry name" value="MFS_dom"/>
</dbReference>
<keyword evidence="9" id="KW-1185">Reference proteome</keyword>
<keyword evidence="3 6" id="KW-0812">Transmembrane</keyword>
<feature type="transmembrane region" description="Helical" evidence="6">
    <location>
        <begin position="108"/>
        <end position="130"/>
    </location>
</feature>
<feature type="transmembrane region" description="Helical" evidence="6">
    <location>
        <begin position="223"/>
        <end position="247"/>
    </location>
</feature>
<dbReference type="EMBL" id="CP066802">
    <property type="protein sequence ID" value="QQM66666.1"/>
    <property type="molecule type" value="Genomic_DNA"/>
</dbReference>
<organism evidence="8 9">
    <name type="scientific">Actinomyces weissii</name>
    <dbReference type="NCBI Taxonomy" id="675090"/>
    <lineage>
        <taxon>Bacteria</taxon>
        <taxon>Bacillati</taxon>
        <taxon>Actinomycetota</taxon>
        <taxon>Actinomycetes</taxon>
        <taxon>Actinomycetales</taxon>
        <taxon>Actinomycetaceae</taxon>
        <taxon>Actinomyces</taxon>
    </lineage>
</organism>
<evidence type="ECO:0000256" key="1">
    <source>
        <dbReference type="ARBA" id="ARBA00004651"/>
    </source>
</evidence>
<dbReference type="GO" id="GO:0005886">
    <property type="term" value="C:plasma membrane"/>
    <property type="evidence" value="ECO:0007669"/>
    <property type="project" value="UniProtKB-SubCell"/>
</dbReference>
<dbReference type="AlphaFoldDB" id="A0A7T7M842"/>
<dbReference type="Pfam" id="PF07690">
    <property type="entry name" value="MFS_1"/>
    <property type="match status" value="1"/>
</dbReference>
<feature type="transmembrane region" description="Helical" evidence="6">
    <location>
        <begin position="350"/>
        <end position="373"/>
    </location>
</feature>
<feature type="transmembrane region" description="Helical" evidence="6">
    <location>
        <begin position="321"/>
        <end position="338"/>
    </location>
</feature>
<feature type="transmembrane region" description="Helical" evidence="6">
    <location>
        <begin position="12"/>
        <end position="33"/>
    </location>
</feature>
<protein>
    <submittedName>
        <fullName evidence="8">MFS transporter</fullName>
    </submittedName>
</protein>
<evidence type="ECO:0000259" key="7">
    <source>
        <dbReference type="PROSITE" id="PS50850"/>
    </source>
</evidence>
<evidence type="ECO:0000313" key="8">
    <source>
        <dbReference type="EMBL" id="QQM66666.1"/>
    </source>
</evidence>
<dbReference type="InterPro" id="IPR011701">
    <property type="entry name" value="MFS"/>
</dbReference>
<feature type="transmembrane region" description="Helical" evidence="6">
    <location>
        <begin position="71"/>
        <end position="96"/>
    </location>
</feature>
<dbReference type="Gene3D" id="1.20.1250.20">
    <property type="entry name" value="MFS general substrate transporter like domains"/>
    <property type="match status" value="1"/>
</dbReference>
<evidence type="ECO:0000256" key="5">
    <source>
        <dbReference type="ARBA" id="ARBA00023136"/>
    </source>
</evidence>
<name>A0A7T7M842_9ACTO</name>
<evidence type="ECO:0000256" key="2">
    <source>
        <dbReference type="ARBA" id="ARBA00022475"/>
    </source>
</evidence>
<dbReference type="GO" id="GO:0022857">
    <property type="term" value="F:transmembrane transporter activity"/>
    <property type="evidence" value="ECO:0007669"/>
    <property type="project" value="InterPro"/>
</dbReference>
<evidence type="ECO:0000256" key="6">
    <source>
        <dbReference type="SAM" id="Phobius"/>
    </source>
</evidence>
<feature type="domain" description="Major facilitator superfamily (MFS) profile" evidence="7">
    <location>
        <begin position="1"/>
        <end position="158"/>
    </location>
</feature>
<feature type="transmembrane region" description="Helical" evidence="6">
    <location>
        <begin position="254"/>
        <end position="272"/>
    </location>
</feature>
<reference evidence="8 9" key="1">
    <citation type="submission" date="2020-12" db="EMBL/GenBank/DDBJ databases">
        <authorList>
            <person name="Zhou J."/>
        </authorList>
    </citation>
    <scope>NUCLEOTIDE SEQUENCE [LARGE SCALE GENOMIC DNA]</scope>
    <source>
        <strain evidence="8 9">CCUG 61299</strain>
    </source>
</reference>
<dbReference type="SUPFAM" id="SSF103473">
    <property type="entry name" value="MFS general substrate transporter"/>
    <property type="match status" value="1"/>
</dbReference>
<dbReference type="KEGG" id="awe:JG540_06080"/>
<accession>A0A7T7M842</accession>
<keyword evidence="2" id="KW-1003">Cell membrane</keyword>
<dbReference type="InterPro" id="IPR036259">
    <property type="entry name" value="MFS_trans_sf"/>
</dbReference>
<evidence type="ECO:0000256" key="3">
    <source>
        <dbReference type="ARBA" id="ARBA00022692"/>
    </source>
</evidence>
<feature type="transmembrane region" description="Helical" evidence="6">
    <location>
        <begin position="136"/>
        <end position="159"/>
    </location>
</feature>
<sequence>MSLLLFDRTRSALVLSSVVGFSMLSSIYVSPLLGGFVDHFQKRHVLMVCSLAQAVLVVLLGISVASAVPGYVVLFAVVVLAGAIDSVLAITLQAVIADLAEDGTLVQANAFVSLVQGAPVVLGPAIGAALYSVTSFTFIVVLDLLSFLMAALAAIQVPLAPAVKGGERWFRLPFSGARTGLRVLLGNADMRSSQLLYSLSNFGNGLPAGLLPVYVLLVSNSSTTALGAFGVASALGAVASALLLGAVRVPGRRFVLVVAGLGLAALLGRLPLVLVSSVAAVVVVGFLRSFCLGASNSPLLAIWQRATPKEVRGQVFGARRLLAQAPYPLAVWLGGLLAESAAPSSQASQLHAVVALILVGVVIELVSVVVLLLTGCLARLEQTGGEQVPAGSR</sequence>
<feature type="transmembrane region" description="Helical" evidence="6">
    <location>
        <begin position="45"/>
        <end position="65"/>
    </location>
</feature>
<comment type="subcellular location">
    <subcellularLocation>
        <location evidence="1">Cell membrane</location>
        <topology evidence="1">Multi-pass membrane protein</topology>
    </subcellularLocation>
</comment>
<dbReference type="CDD" id="cd06173">
    <property type="entry name" value="MFS_MefA_like"/>
    <property type="match status" value="1"/>
</dbReference>
<keyword evidence="4 6" id="KW-1133">Transmembrane helix</keyword>
<evidence type="ECO:0000313" key="9">
    <source>
        <dbReference type="Proteomes" id="UP000595895"/>
    </source>
</evidence>
<keyword evidence="5 6" id="KW-0472">Membrane</keyword>
<dbReference type="PANTHER" id="PTHR23513">
    <property type="entry name" value="INTEGRAL MEMBRANE EFFLUX PROTEIN-RELATED"/>
    <property type="match status" value="1"/>
</dbReference>
<gene>
    <name evidence="8" type="ORF">JG540_06080</name>
</gene>
<dbReference type="PROSITE" id="PS50850">
    <property type="entry name" value="MFS"/>
    <property type="match status" value="1"/>
</dbReference>
<proteinExistence type="predicted"/>
<dbReference type="PANTHER" id="PTHR23513:SF6">
    <property type="entry name" value="MAJOR FACILITATOR SUPERFAMILY ASSOCIATED DOMAIN-CONTAINING PROTEIN"/>
    <property type="match status" value="1"/>
</dbReference>
<dbReference type="Proteomes" id="UP000595895">
    <property type="component" value="Chromosome"/>
</dbReference>